<dbReference type="PANTHER" id="PTHR30582:SF30">
    <property type="entry name" value="BLR4375 PROTEIN"/>
    <property type="match status" value="1"/>
</dbReference>
<comment type="caution">
    <text evidence="10">The sequence shown here is derived from an EMBL/GenBank/DDBJ whole genome shotgun (WGS) entry which is preliminary data.</text>
</comment>
<keyword evidence="8" id="KW-0732">Signal</keyword>
<dbReference type="InterPro" id="IPR002477">
    <property type="entry name" value="Peptidoglycan-bd-like"/>
</dbReference>
<dbReference type="Pfam" id="PF01471">
    <property type="entry name" value="PG_binding_1"/>
    <property type="match status" value="1"/>
</dbReference>
<evidence type="ECO:0000256" key="4">
    <source>
        <dbReference type="ARBA" id="ARBA00022960"/>
    </source>
</evidence>
<dbReference type="RefSeq" id="WP_407068922.1">
    <property type="nucleotide sequence ID" value="NZ_JAMBAQ010000005.1"/>
</dbReference>
<dbReference type="InterPro" id="IPR050979">
    <property type="entry name" value="LD-transpeptidase"/>
</dbReference>
<gene>
    <name evidence="10" type="ORF">ACJHVH_04495</name>
</gene>
<dbReference type="InterPro" id="IPR038063">
    <property type="entry name" value="Transpep_catalytic_dom"/>
</dbReference>
<evidence type="ECO:0000256" key="6">
    <source>
        <dbReference type="ARBA" id="ARBA00023316"/>
    </source>
</evidence>
<feature type="active site" description="Nucleophile" evidence="7">
    <location>
        <position position="341"/>
    </location>
</feature>
<dbReference type="Gene3D" id="1.10.101.10">
    <property type="entry name" value="PGBD-like superfamily/PGBD"/>
    <property type="match status" value="1"/>
</dbReference>
<reference evidence="10 11" key="1">
    <citation type="submission" date="2024-11" db="EMBL/GenBank/DDBJ databases">
        <title>First Report of Moraxella oculi in Brazil in an Infectious Bovine Keratoconjunctivitis Outbreak.</title>
        <authorList>
            <person name="Carvalho C.V."/>
            <person name="Domingues R."/>
            <person name="Coutinho C."/>
            <person name="Honorio N.T.B.S."/>
            <person name="Faza D.R.L.R."/>
            <person name="Carvalho W.A."/>
            <person name="Machado A.B.F."/>
            <person name="Martins M.F."/>
            <person name="Gaspar E.B."/>
        </authorList>
    </citation>
    <scope>NUCLEOTIDE SEQUENCE [LARGE SCALE GENOMIC DNA]</scope>
    <source>
        <strain evidence="10 11">2117LE</strain>
    </source>
</reference>
<keyword evidence="11" id="KW-1185">Reference proteome</keyword>
<evidence type="ECO:0000256" key="3">
    <source>
        <dbReference type="ARBA" id="ARBA00022679"/>
    </source>
</evidence>
<comment type="similarity">
    <text evidence="2">Belongs to the YkuD family.</text>
</comment>
<keyword evidence="6 7" id="KW-0961">Cell wall biogenesis/degradation</keyword>
<evidence type="ECO:0000313" key="11">
    <source>
        <dbReference type="Proteomes" id="UP001624684"/>
    </source>
</evidence>
<proteinExistence type="inferred from homology"/>
<sequence>MAHHKKIISTTLLWLSLCFSSMALANEPHNDAQSDGDIIDGEVVQDGNAIDTTSIQSIEQGGKRTTTVNLSDYARKVNTATWSPDMKVNTAMTVKMQVLLDWNHASPGPIDGGWGMNSKKALINFQTMHNLEATGKMNEATWLALTQNIDADQPVLVSYTITKDDVKGPYKTLPSDAESRSKLKALSYENIQEMLGERFHMDVKYLKKLNANKRFIEGETITVINTGKPASKRVTRVIADRSTNILYAYDGNQLVATYPITVGSSATSTPGGTFKIINKVKMPHYKATVNRDSPTNKKHFILPPGPNSPVGVVWMGLNKPSYGIHGSPIPEGISRQSSLGCIRLTNWDVLELYANIQNGASVEIR</sequence>
<organism evidence="10 11">
    <name type="scientific">Moraxella oculi</name>
    <dbReference type="NCBI Taxonomy" id="2940516"/>
    <lineage>
        <taxon>Bacteria</taxon>
        <taxon>Pseudomonadati</taxon>
        <taxon>Pseudomonadota</taxon>
        <taxon>Gammaproteobacteria</taxon>
        <taxon>Moraxellales</taxon>
        <taxon>Moraxellaceae</taxon>
        <taxon>Moraxella</taxon>
    </lineage>
</organism>
<evidence type="ECO:0000256" key="8">
    <source>
        <dbReference type="SAM" id="SignalP"/>
    </source>
</evidence>
<dbReference type="Pfam" id="PF03734">
    <property type="entry name" value="YkuD"/>
    <property type="match status" value="1"/>
</dbReference>
<dbReference type="InterPro" id="IPR036366">
    <property type="entry name" value="PGBDSf"/>
</dbReference>
<dbReference type="PROSITE" id="PS52029">
    <property type="entry name" value="LD_TPASE"/>
    <property type="match status" value="1"/>
</dbReference>
<evidence type="ECO:0000256" key="7">
    <source>
        <dbReference type="PROSITE-ProRule" id="PRU01373"/>
    </source>
</evidence>
<keyword evidence="5 7" id="KW-0573">Peptidoglycan synthesis</keyword>
<dbReference type="EMBL" id="JBJJXE010000005">
    <property type="protein sequence ID" value="MFL1732256.1"/>
    <property type="molecule type" value="Genomic_DNA"/>
</dbReference>
<dbReference type="Gene3D" id="2.40.440.10">
    <property type="entry name" value="L,D-transpeptidase catalytic domain-like"/>
    <property type="match status" value="1"/>
</dbReference>
<evidence type="ECO:0000256" key="1">
    <source>
        <dbReference type="ARBA" id="ARBA00004752"/>
    </source>
</evidence>
<comment type="pathway">
    <text evidence="1 7">Cell wall biogenesis; peptidoglycan biosynthesis.</text>
</comment>
<dbReference type="Proteomes" id="UP001624684">
    <property type="component" value="Unassembled WGS sequence"/>
</dbReference>
<evidence type="ECO:0000259" key="9">
    <source>
        <dbReference type="PROSITE" id="PS52029"/>
    </source>
</evidence>
<name>A0ABW8U5H1_9GAMM</name>
<evidence type="ECO:0000256" key="5">
    <source>
        <dbReference type="ARBA" id="ARBA00022984"/>
    </source>
</evidence>
<keyword evidence="4 7" id="KW-0133">Cell shape</keyword>
<evidence type="ECO:0000256" key="2">
    <source>
        <dbReference type="ARBA" id="ARBA00005992"/>
    </source>
</evidence>
<dbReference type="SUPFAM" id="SSF141523">
    <property type="entry name" value="L,D-transpeptidase catalytic domain-like"/>
    <property type="match status" value="1"/>
</dbReference>
<dbReference type="CDD" id="cd16913">
    <property type="entry name" value="YkuD_like"/>
    <property type="match status" value="1"/>
</dbReference>
<dbReference type="SUPFAM" id="SSF47090">
    <property type="entry name" value="PGBD-like"/>
    <property type="match status" value="1"/>
</dbReference>
<feature type="chain" id="PRO_5046363446" evidence="8">
    <location>
        <begin position="26"/>
        <end position="365"/>
    </location>
</feature>
<evidence type="ECO:0000313" key="10">
    <source>
        <dbReference type="EMBL" id="MFL1732256.1"/>
    </source>
</evidence>
<dbReference type="InterPro" id="IPR005490">
    <property type="entry name" value="LD_TPept_cat_dom"/>
</dbReference>
<dbReference type="InterPro" id="IPR036365">
    <property type="entry name" value="PGBD-like_sf"/>
</dbReference>
<dbReference type="PANTHER" id="PTHR30582">
    <property type="entry name" value="L,D-TRANSPEPTIDASE"/>
    <property type="match status" value="1"/>
</dbReference>
<feature type="active site" description="Proton donor/acceptor" evidence="7">
    <location>
        <position position="325"/>
    </location>
</feature>
<feature type="signal peptide" evidence="8">
    <location>
        <begin position="1"/>
        <end position="25"/>
    </location>
</feature>
<protein>
    <submittedName>
        <fullName evidence="10">L,D-transpeptidase family protein</fullName>
    </submittedName>
</protein>
<feature type="domain" description="L,D-TPase catalytic" evidence="9">
    <location>
        <begin position="235"/>
        <end position="365"/>
    </location>
</feature>
<accession>A0ABW8U5H1</accession>
<keyword evidence="3" id="KW-0808">Transferase</keyword>